<sequence>MLGRIWQGRRIPLAWLLLTRQPVRLAVALAGIAFAGTLMFMQLGFRDGLFDASVTIHRLFDTDLVLISPRSSSSVSMAGFPRRRLVQAMADPDVEGITPVHWNLLLWRNPDTKATRSILTLGFEPADPLFTDPSLAPKAKLLQDRGRVLFDELSRPEFGPVAEWFRSGRTVESEINGKKVRVAGLVGLGTSFGADGNLLTSQETYLQLLPNTPPGSIEVGLIRLRPGADADEVVERLKRDLPDDVSVLTKTGFIAFEQNYWRSSTSIGFIFTLGAAMGFVVGCVIVYQILYSDVSDHLPEYATLMAMGYRLPTLLGVVAREGILLAVFGYLPAYAAGQGLYLLVRNATQLPVSMNLTRALTVFIMILVMCMGSATLAMRRLGDADPAEIF</sequence>
<evidence type="ECO:0000256" key="3">
    <source>
        <dbReference type="ARBA" id="ARBA00022475"/>
    </source>
</evidence>
<evidence type="ECO:0000256" key="6">
    <source>
        <dbReference type="ARBA" id="ARBA00023136"/>
    </source>
</evidence>
<evidence type="ECO:0000256" key="4">
    <source>
        <dbReference type="ARBA" id="ARBA00022692"/>
    </source>
</evidence>
<dbReference type="GO" id="GO:0005886">
    <property type="term" value="C:plasma membrane"/>
    <property type="evidence" value="ECO:0007669"/>
    <property type="project" value="UniProtKB-SubCell"/>
</dbReference>
<evidence type="ECO:0000256" key="1">
    <source>
        <dbReference type="ARBA" id="ARBA00004651"/>
    </source>
</evidence>
<dbReference type="InterPro" id="IPR003838">
    <property type="entry name" value="ABC3_permease_C"/>
</dbReference>
<feature type="transmembrane region" description="Helical" evidence="7">
    <location>
        <begin position="267"/>
        <end position="290"/>
    </location>
</feature>
<dbReference type="RefSeq" id="WP_106501827.1">
    <property type="nucleotide sequence ID" value="NZ_PXXO01000002.1"/>
</dbReference>
<dbReference type="NCBIfam" id="TIGR01185">
    <property type="entry name" value="devC"/>
    <property type="match status" value="1"/>
</dbReference>
<feature type="transmembrane region" description="Helical" evidence="7">
    <location>
        <begin position="323"/>
        <end position="344"/>
    </location>
</feature>
<accession>A0A2P7N093</accession>
<dbReference type="Pfam" id="PF02687">
    <property type="entry name" value="FtsX"/>
    <property type="match status" value="1"/>
</dbReference>
<dbReference type="InterPro" id="IPR005891">
    <property type="entry name" value="DevC"/>
</dbReference>
<evidence type="ECO:0000256" key="2">
    <source>
        <dbReference type="ARBA" id="ARBA00022448"/>
    </source>
</evidence>
<dbReference type="Proteomes" id="UP000243002">
    <property type="component" value="Unassembled WGS sequence"/>
</dbReference>
<dbReference type="InterPro" id="IPR051125">
    <property type="entry name" value="ABC-4/HrtB_transporter"/>
</dbReference>
<keyword evidence="3" id="KW-1003">Cell membrane</keyword>
<keyword evidence="5 7" id="KW-1133">Transmembrane helix</keyword>
<keyword evidence="11" id="KW-1185">Reference proteome</keyword>
<keyword evidence="6 7" id="KW-0472">Membrane</keyword>
<dbReference type="PANTHER" id="PTHR43738:SF1">
    <property type="entry name" value="HEMIN TRANSPORT SYSTEM PERMEASE PROTEIN HRTB-RELATED"/>
    <property type="match status" value="1"/>
</dbReference>
<protein>
    <submittedName>
        <fullName evidence="10">ABC transporter</fullName>
    </submittedName>
</protein>
<keyword evidence="4 7" id="KW-0812">Transmembrane</keyword>
<gene>
    <name evidence="10" type="ORF">C7K55_02470</name>
</gene>
<name>A0A2P7N093_9CYAN</name>
<feature type="transmembrane region" description="Helical" evidence="7">
    <location>
        <begin position="356"/>
        <end position="378"/>
    </location>
</feature>
<dbReference type="PIRSF" id="PIRSF031773">
    <property type="entry name" value="DevC"/>
    <property type="match status" value="1"/>
</dbReference>
<keyword evidence="2" id="KW-0813">Transport</keyword>
<comment type="caution">
    <text evidence="10">The sequence shown here is derived from an EMBL/GenBank/DDBJ whole genome shotgun (WGS) entry which is preliminary data.</text>
</comment>
<dbReference type="InterPro" id="IPR025857">
    <property type="entry name" value="MacB_PCD"/>
</dbReference>
<dbReference type="Pfam" id="PF12704">
    <property type="entry name" value="MacB_PCD"/>
    <property type="match status" value="1"/>
</dbReference>
<dbReference type="AlphaFoldDB" id="A0A2P7N093"/>
<evidence type="ECO:0000256" key="7">
    <source>
        <dbReference type="SAM" id="Phobius"/>
    </source>
</evidence>
<feature type="transmembrane region" description="Helical" evidence="7">
    <location>
        <begin position="23"/>
        <end position="41"/>
    </location>
</feature>
<dbReference type="OrthoDB" id="180999at2"/>
<reference evidence="10 11" key="1">
    <citation type="journal article" date="2018" name="Environ. Microbiol.">
        <title>Ecological and genomic features of two widespread freshwater picocyanobacteria.</title>
        <authorList>
            <person name="Cabello-Yeves P.J."/>
            <person name="Picazo A."/>
            <person name="Camacho A."/>
            <person name="Callieri C."/>
            <person name="Rosselli R."/>
            <person name="Roda-Garcia J.J."/>
            <person name="Coutinho F.H."/>
            <person name="Rodriguez-Valera F."/>
        </authorList>
    </citation>
    <scope>NUCLEOTIDE SEQUENCE [LARGE SCALE GENOMIC DNA]</scope>
    <source>
        <strain evidence="10 11">Tous</strain>
    </source>
</reference>
<dbReference type="PANTHER" id="PTHR43738">
    <property type="entry name" value="ABC TRANSPORTER, MEMBRANE PROTEIN"/>
    <property type="match status" value="1"/>
</dbReference>
<proteinExistence type="predicted"/>
<organism evidence="10 11">
    <name type="scientific">Cyanobium usitatum str. Tous</name>
    <dbReference type="NCBI Taxonomy" id="2116684"/>
    <lineage>
        <taxon>Bacteria</taxon>
        <taxon>Bacillati</taxon>
        <taxon>Cyanobacteriota</taxon>
        <taxon>Cyanophyceae</taxon>
        <taxon>Synechococcales</taxon>
        <taxon>Prochlorococcaceae</taxon>
        <taxon>Cyanobium</taxon>
    </lineage>
</organism>
<evidence type="ECO:0000313" key="11">
    <source>
        <dbReference type="Proteomes" id="UP000243002"/>
    </source>
</evidence>
<dbReference type="EMBL" id="PXXO01000002">
    <property type="protein sequence ID" value="PSJ06856.1"/>
    <property type="molecule type" value="Genomic_DNA"/>
</dbReference>
<comment type="subcellular location">
    <subcellularLocation>
        <location evidence="1">Cell membrane</location>
        <topology evidence="1">Multi-pass membrane protein</topology>
    </subcellularLocation>
</comment>
<feature type="domain" description="MacB-like periplasmic core" evidence="9">
    <location>
        <begin position="26"/>
        <end position="239"/>
    </location>
</feature>
<feature type="domain" description="ABC3 transporter permease C-terminal" evidence="8">
    <location>
        <begin position="275"/>
        <end position="381"/>
    </location>
</feature>
<evidence type="ECO:0000259" key="9">
    <source>
        <dbReference type="Pfam" id="PF12704"/>
    </source>
</evidence>
<evidence type="ECO:0000313" key="10">
    <source>
        <dbReference type="EMBL" id="PSJ06856.1"/>
    </source>
</evidence>
<evidence type="ECO:0000259" key="8">
    <source>
        <dbReference type="Pfam" id="PF02687"/>
    </source>
</evidence>
<evidence type="ECO:0000256" key="5">
    <source>
        <dbReference type="ARBA" id="ARBA00022989"/>
    </source>
</evidence>